<feature type="transmembrane region" description="Helical" evidence="6">
    <location>
        <begin position="184"/>
        <end position="207"/>
    </location>
</feature>
<evidence type="ECO:0000256" key="2">
    <source>
        <dbReference type="ARBA" id="ARBA00022475"/>
    </source>
</evidence>
<feature type="transmembrane region" description="Helical" evidence="6">
    <location>
        <begin position="272"/>
        <end position="289"/>
    </location>
</feature>
<feature type="transmembrane region" description="Helical" evidence="6">
    <location>
        <begin position="322"/>
        <end position="343"/>
    </location>
</feature>
<dbReference type="RefSeq" id="WP_116026721.1">
    <property type="nucleotide sequence ID" value="NZ_QTTT01000001.1"/>
</dbReference>
<dbReference type="AlphaFoldDB" id="A0A3D9SUV8"/>
<dbReference type="GO" id="GO:0022857">
    <property type="term" value="F:transmembrane transporter activity"/>
    <property type="evidence" value="ECO:0007669"/>
    <property type="project" value="InterPro"/>
</dbReference>
<feature type="transmembrane region" description="Helical" evidence="6">
    <location>
        <begin position="129"/>
        <end position="151"/>
    </location>
</feature>
<dbReference type="PANTHER" id="PTHR43370:SF1">
    <property type="entry name" value="GUANOSINE ABC TRANSPORTER PERMEASE PROTEIN NUPQ"/>
    <property type="match status" value="1"/>
</dbReference>
<evidence type="ECO:0000256" key="3">
    <source>
        <dbReference type="ARBA" id="ARBA00022692"/>
    </source>
</evidence>
<keyword evidence="5 6" id="KW-0472">Membrane</keyword>
<organism evidence="7 8">
    <name type="scientific">Thermomonospora umbrina</name>
    <dbReference type="NCBI Taxonomy" id="111806"/>
    <lineage>
        <taxon>Bacteria</taxon>
        <taxon>Bacillati</taxon>
        <taxon>Actinomycetota</taxon>
        <taxon>Actinomycetes</taxon>
        <taxon>Streptosporangiales</taxon>
        <taxon>Thermomonosporaceae</taxon>
        <taxon>Thermomonospora</taxon>
    </lineage>
</organism>
<comment type="caution">
    <text evidence="7">The sequence shown here is derived from an EMBL/GenBank/DDBJ whole genome shotgun (WGS) entry which is preliminary data.</text>
</comment>
<sequence length="431" mass="44071">MSTTLSTAPVAGAVPAAGADRKRWYVGGAMVLVGLYGLVAFGLGGRTDGGAEATFNLNLLGNDAIEVPDVTVPAGPTAIVLSLVCVAVGALRLARPLAGRARAAATAGYLVAFVAAFLVWATSGHSLNFTSVLNATVLAATPLILGALCGVLCERSGVINVAIEGQFLVGACAASFFASVTDSLWTGLVAGCLAGGLLGAMLAVFANRYLVQQVVLGVVLNLFAAGLTGFLYERLLQPNAADYNKTLTFSSLEIPVLSDLPIVGPVLFSQNAVFYLTVALIAIIQIGLFRTRWGLRTRAVGEHPTAADTVGIRVAAVRYRNVVLGGLIAGLGGVWLTIGLNIAFNKNMAAGQGFIALAALIFGRWSPLGAVSAALLFGFAGGISVSLQPLETPVPTAFLSMTPYLATIFAVAGLVGHVRAPAADGIPYTKG</sequence>
<dbReference type="Pfam" id="PF02653">
    <property type="entry name" value="BPD_transp_2"/>
    <property type="match status" value="1"/>
</dbReference>
<dbReference type="InterPro" id="IPR001851">
    <property type="entry name" value="ABC_transp_permease"/>
</dbReference>
<protein>
    <submittedName>
        <fullName evidence="7">Nucleoside ABC transporter membrane protein</fullName>
    </submittedName>
</protein>
<dbReference type="PANTHER" id="PTHR43370">
    <property type="entry name" value="SUGAR ABC TRANSPORTER INTEGRAL MEMBRANE PROTEIN-RELATED"/>
    <property type="match status" value="1"/>
</dbReference>
<evidence type="ECO:0000256" key="5">
    <source>
        <dbReference type="ARBA" id="ARBA00023136"/>
    </source>
</evidence>
<evidence type="ECO:0000256" key="6">
    <source>
        <dbReference type="SAM" id="Phobius"/>
    </source>
</evidence>
<keyword evidence="8" id="KW-1185">Reference proteome</keyword>
<evidence type="ECO:0000313" key="8">
    <source>
        <dbReference type="Proteomes" id="UP000256661"/>
    </source>
</evidence>
<feature type="transmembrane region" description="Helical" evidence="6">
    <location>
        <begin position="396"/>
        <end position="415"/>
    </location>
</feature>
<dbReference type="OrthoDB" id="9792579at2"/>
<dbReference type="EMBL" id="QTTT01000001">
    <property type="protein sequence ID" value="REE98280.1"/>
    <property type="molecule type" value="Genomic_DNA"/>
</dbReference>
<feature type="transmembrane region" description="Helical" evidence="6">
    <location>
        <begin position="373"/>
        <end position="390"/>
    </location>
</feature>
<accession>A0A3D9SUV8</accession>
<feature type="transmembrane region" description="Helical" evidence="6">
    <location>
        <begin position="158"/>
        <end position="178"/>
    </location>
</feature>
<keyword evidence="4 6" id="KW-1133">Transmembrane helix</keyword>
<reference evidence="7 8" key="1">
    <citation type="submission" date="2018-08" db="EMBL/GenBank/DDBJ databases">
        <title>Sequencing the genomes of 1000 actinobacteria strains.</title>
        <authorList>
            <person name="Klenk H.-P."/>
        </authorList>
    </citation>
    <scope>NUCLEOTIDE SEQUENCE [LARGE SCALE GENOMIC DNA]</scope>
    <source>
        <strain evidence="7 8">DSM 43927</strain>
    </source>
</reference>
<comment type="subcellular location">
    <subcellularLocation>
        <location evidence="1">Cell membrane</location>
        <topology evidence="1">Multi-pass membrane protein</topology>
    </subcellularLocation>
</comment>
<feature type="transmembrane region" description="Helical" evidence="6">
    <location>
        <begin position="103"/>
        <end position="123"/>
    </location>
</feature>
<feature type="transmembrane region" description="Helical" evidence="6">
    <location>
        <begin position="24"/>
        <end position="43"/>
    </location>
</feature>
<feature type="transmembrane region" description="Helical" evidence="6">
    <location>
        <begin position="70"/>
        <end position="91"/>
    </location>
</feature>
<keyword evidence="2" id="KW-1003">Cell membrane</keyword>
<proteinExistence type="predicted"/>
<keyword evidence="3 6" id="KW-0812">Transmembrane</keyword>
<evidence type="ECO:0000313" key="7">
    <source>
        <dbReference type="EMBL" id="REE98280.1"/>
    </source>
</evidence>
<dbReference type="GO" id="GO:0005886">
    <property type="term" value="C:plasma membrane"/>
    <property type="evidence" value="ECO:0007669"/>
    <property type="project" value="UniProtKB-SubCell"/>
</dbReference>
<evidence type="ECO:0000256" key="1">
    <source>
        <dbReference type="ARBA" id="ARBA00004651"/>
    </source>
</evidence>
<evidence type="ECO:0000256" key="4">
    <source>
        <dbReference type="ARBA" id="ARBA00022989"/>
    </source>
</evidence>
<name>A0A3D9SUV8_9ACTN</name>
<feature type="transmembrane region" description="Helical" evidence="6">
    <location>
        <begin position="214"/>
        <end position="232"/>
    </location>
</feature>
<dbReference type="Proteomes" id="UP000256661">
    <property type="component" value="Unassembled WGS sequence"/>
</dbReference>
<dbReference type="CDD" id="cd06580">
    <property type="entry name" value="TM_PBP1_transp_TpRbsC_like"/>
    <property type="match status" value="1"/>
</dbReference>
<gene>
    <name evidence="7" type="ORF">DFJ69_3764</name>
</gene>